<sequence length="117" mass="13814">MANFSLIFRLLCLVCCFIALTSYKINRRPSLADRHKRAVTEWRFRRSRLQPYSSYLRNHVLAYNWAGYDDDSQSIEQRMVATQPNLYENMSTTIAKGKKWNKNIVNNNDDDDELMDA</sequence>
<dbReference type="Proteomes" id="UP000663828">
    <property type="component" value="Unassembled WGS sequence"/>
</dbReference>
<dbReference type="AlphaFoldDB" id="A0A815IQI5"/>
<keyword evidence="1" id="KW-0812">Transmembrane</keyword>
<evidence type="ECO:0000256" key="1">
    <source>
        <dbReference type="SAM" id="Phobius"/>
    </source>
</evidence>
<keyword evidence="3" id="KW-1185">Reference proteome</keyword>
<name>A0A815IQI5_ADIRI</name>
<accession>A0A815IQI5</accession>
<keyword evidence="1" id="KW-1133">Transmembrane helix</keyword>
<gene>
    <name evidence="2" type="ORF">XAT740_LOCUS32433</name>
</gene>
<organism evidence="2 3">
    <name type="scientific">Adineta ricciae</name>
    <name type="common">Rotifer</name>
    <dbReference type="NCBI Taxonomy" id="249248"/>
    <lineage>
        <taxon>Eukaryota</taxon>
        <taxon>Metazoa</taxon>
        <taxon>Spiralia</taxon>
        <taxon>Gnathifera</taxon>
        <taxon>Rotifera</taxon>
        <taxon>Eurotatoria</taxon>
        <taxon>Bdelloidea</taxon>
        <taxon>Adinetida</taxon>
        <taxon>Adinetidae</taxon>
        <taxon>Adineta</taxon>
    </lineage>
</organism>
<proteinExistence type="predicted"/>
<evidence type="ECO:0000313" key="3">
    <source>
        <dbReference type="Proteomes" id="UP000663828"/>
    </source>
</evidence>
<reference evidence="2" key="1">
    <citation type="submission" date="2021-02" db="EMBL/GenBank/DDBJ databases">
        <authorList>
            <person name="Nowell W R."/>
        </authorList>
    </citation>
    <scope>NUCLEOTIDE SEQUENCE</scope>
</reference>
<evidence type="ECO:0000313" key="2">
    <source>
        <dbReference type="EMBL" id="CAF1369014.1"/>
    </source>
</evidence>
<protein>
    <submittedName>
        <fullName evidence="2">Uncharacterized protein</fullName>
    </submittedName>
</protein>
<feature type="transmembrane region" description="Helical" evidence="1">
    <location>
        <begin position="6"/>
        <end position="26"/>
    </location>
</feature>
<dbReference type="EMBL" id="CAJNOR010003024">
    <property type="protein sequence ID" value="CAF1369014.1"/>
    <property type="molecule type" value="Genomic_DNA"/>
</dbReference>
<keyword evidence="1" id="KW-0472">Membrane</keyword>
<comment type="caution">
    <text evidence="2">The sequence shown here is derived from an EMBL/GenBank/DDBJ whole genome shotgun (WGS) entry which is preliminary data.</text>
</comment>